<evidence type="ECO:0000256" key="1">
    <source>
        <dbReference type="SAM" id="SignalP"/>
    </source>
</evidence>
<sequence>MKLLKVAFASAVLLLTGCVSQYSITEKELEGYLNDEMHFEVKQGNQIFGIDLRVNDIKVTLGDKPNTMGVSAVTVVKVRNPMLPINADLVTQFEAQPWYDATNHSVYLRNLRLVKVESKPKDIEKAIGSIAPQLMGFLTQFLETQPVYVVDMKESKQALVADMTKRIEVKPGKLVLVFDEE</sequence>
<dbReference type="RefSeq" id="WP_248951642.1">
    <property type="nucleotide sequence ID" value="NZ_JAKILB010000016.1"/>
</dbReference>
<dbReference type="Gene3D" id="3.15.10.40">
    <property type="entry name" value="Uncharacterised protein PF07273, DUF1439"/>
    <property type="match status" value="1"/>
</dbReference>
<reference evidence="2" key="1">
    <citation type="submission" date="2022-01" db="EMBL/GenBank/DDBJ databases">
        <title>Whole genome-based taxonomy of the Shewanellaceae.</title>
        <authorList>
            <person name="Martin-Rodriguez A.J."/>
        </authorList>
    </citation>
    <scope>NUCLEOTIDE SEQUENCE</scope>
    <source>
        <strain evidence="2">KCTC 23973</strain>
    </source>
</reference>
<feature type="signal peptide" evidence="1">
    <location>
        <begin position="1"/>
        <end position="21"/>
    </location>
</feature>
<dbReference type="AlphaFoldDB" id="A0A9X1ZIW5"/>
<dbReference type="EMBL" id="JAKILB010000016">
    <property type="protein sequence ID" value="MCL1140655.1"/>
    <property type="molecule type" value="Genomic_DNA"/>
</dbReference>
<dbReference type="InterPro" id="IPR010835">
    <property type="entry name" value="DUF1439"/>
</dbReference>
<evidence type="ECO:0000313" key="3">
    <source>
        <dbReference type="Proteomes" id="UP001139293"/>
    </source>
</evidence>
<keyword evidence="3" id="KW-1185">Reference proteome</keyword>
<evidence type="ECO:0000313" key="2">
    <source>
        <dbReference type="EMBL" id="MCL1140655.1"/>
    </source>
</evidence>
<gene>
    <name evidence="2" type="ORF">L2740_19135</name>
</gene>
<organism evidence="2 3">
    <name type="scientific">Shewanella pneumatophori</name>
    <dbReference type="NCBI Taxonomy" id="314092"/>
    <lineage>
        <taxon>Bacteria</taxon>
        <taxon>Pseudomonadati</taxon>
        <taxon>Pseudomonadota</taxon>
        <taxon>Gammaproteobacteria</taxon>
        <taxon>Alteromonadales</taxon>
        <taxon>Shewanellaceae</taxon>
        <taxon>Shewanella</taxon>
    </lineage>
</organism>
<dbReference type="PROSITE" id="PS51257">
    <property type="entry name" value="PROKAR_LIPOPROTEIN"/>
    <property type="match status" value="1"/>
</dbReference>
<name>A0A9X1ZIW5_9GAMM</name>
<dbReference type="Pfam" id="PF07273">
    <property type="entry name" value="DUF1439"/>
    <property type="match status" value="1"/>
</dbReference>
<protein>
    <submittedName>
        <fullName evidence="2">DUF1439 domain-containing protein</fullName>
    </submittedName>
</protein>
<comment type="caution">
    <text evidence="2">The sequence shown here is derived from an EMBL/GenBank/DDBJ whole genome shotgun (WGS) entry which is preliminary data.</text>
</comment>
<dbReference type="Proteomes" id="UP001139293">
    <property type="component" value="Unassembled WGS sequence"/>
</dbReference>
<proteinExistence type="predicted"/>
<accession>A0A9X1ZIW5</accession>
<feature type="chain" id="PRO_5040892112" evidence="1">
    <location>
        <begin position="22"/>
        <end position="181"/>
    </location>
</feature>
<keyword evidence="1" id="KW-0732">Signal</keyword>